<evidence type="ECO:0000256" key="1">
    <source>
        <dbReference type="SAM" id="MobiDB-lite"/>
    </source>
</evidence>
<dbReference type="Proteomes" id="UP000248961">
    <property type="component" value="Unassembled WGS sequence"/>
</dbReference>
<dbReference type="EMBL" id="KZ824271">
    <property type="protein sequence ID" value="RAL15535.1"/>
    <property type="molecule type" value="Genomic_DNA"/>
</dbReference>
<reference evidence="3 4" key="1">
    <citation type="submission" date="2018-02" db="EMBL/GenBank/DDBJ databases">
        <title>The genomes of Aspergillus section Nigri reveals drivers in fungal speciation.</title>
        <authorList>
            <consortium name="DOE Joint Genome Institute"/>
            <person name="Vesth T.C."/>
            <person name="Nybo J."/>
            <person name="Theobald S."/>
            <person name="Brandl J."/>
            <person name="Frisvad J.C."/>
            <person name="Nielsen K.F."/>
            <person name="Lyhne E.K."/>
            <person name="Kogle M.E."/>
            <person name="Kuo A."/>
            <person name="Riley R."/>
            <person name="Clum A."/>
            <person name="Nolan M."/>
            <person name="Lipzen A."/>
            <person name="Salamov A."/>
            <person name="Henrissat B."/>
            <person name="Wiebenga A."/>
            <person name="De vries R.P."/>
            <person name="Grigoriev I.V."/>
            <person name="Mortensen U.H."/>
            <person name="Andersen M.R."/>
            <person name="Baker S.E."/>
        </authorList>
    </citation>
    <scope>NUCLEOTIDE SEQUENCE [LARGE SCALE GENOMIC DNA]</scope>
    <source>
        <strain evidence="3 4">CBS 101889</strain>
    </source>
</reference>
<evidence type="ECO:0000256" key="2">
    <source>
        <dbReference type="SAM" id="SignalP"/>
    </source>
</evidence>
<protein>
    <recommendedName>
        <fullName evidence="5">Secreted protein</fullName>
    </recommendedName>
</protein>
<dbReference type="GeneID" id="37194893"/>
<feature type="region of interest" description="Disordered" evidence="1">
    <location>
        <begin position="74"/>
        <end position="97"/>
    </location>
</feature>
<keyword evidence="4" id="KW-1185">Reference proteome</keyword>
<proteinExistence type="predicted"/>
<dbReference type="VEuPathDB" id="FungiDB:BO97DRAFT_215242"/>
<accession>A0A395I6P5</accession>
<keyword evidence="2" id="KW-0732">Signal</keyword>
<feature type="signal peptide" evidence="2">
    <location>
        <begin position="1"/>
        <end position="26"/>
    </location>
</feature>
<gene>
    <name evidence="3" type="ORF">BO97DRAFT_215242</name>
</gene>
<sequence length="97" mass="10611">MIHLVSHSGLLACLLACLLLASFVGSLIVPDWGEESPDCFLYLEGLDRSGTDGFSCLAARIRICWPVQPAKDRTQTRTPNVAAKQPIISRRASHPNH</sequence>
<dbReference type="RefSeq" id="XP_025554689.1">
    <property type="nucleotide sequence ID" value="XM_025690604.1"/>
</dbReference>
<organism evidence="3 4">
    <name type="scientific">Aspergillus homomorphus (strain CBS 101889)</name>
    <dbReference type="NCBI Taxonomy" id="1450537"/>
    <lineage>
        <taxon>Eukaryota</taxon>
        <taxon>Fungi</taxon>
        <taxon>Dikarya</taxon>
        <taxon>Ascomycota</taxon>
        <taxon>Pezizomycotina</taxon>
        <taxon>Eurotiomycetes</taxon>
        <taxon>Eurotiomycetidae</taxon>
        <taxon>Eurotiales</taxon>
        <taxon>Aspergillaceae</taxon>
        <taxon>Aspergillus</taxon>
        <taxon>Aspergillus subgen. Circumdati</taxon>
    </lineage>
</organism>
<evidence type="ECO:0000313" key="4">
    <source>
        <dbReference type="Proteomes" id="UP000248961"/>
    </source>
</evidence>
<evidence type="ECO:0000313" key="3">
    <source>
        <dbReference type="EMBL" id="RAL15535.1"/>
    </source>
</evidence>
<evidence type="ECO:0008006" key="5">
    <source>
        <dbReference type="Google" id="ProtNLM"/>
    </source>
</evidence>
<feature type="chain" id="PRO_5017467899" description="Secreted protein" evidence="2">
    <location>
        <begin position="27"/>
        <end position="97"/>
    </location>
</feature>
<dbReference type="AlphaFoldDB" id="A0A395I6P5"/>
<name>A0A395I6P5_ASPHC</name>